<dbReference type="Pfam" id="PF10109">
    <property type="entry name" value="Phage_TAC_7"/>
    <property type="match status" value="1"/>
</dbReference>
<dbReference type="PATRIC" id="fig|219572.3.peg.4520"/>
<dbReference type="EMBL" id="CP015600">
    <property type="protein sequence ID" value="ANF87753.1"/>
    <property type="molecule type" value="Genomic_DNA"/>
</dbReference>
<evidence type="ECO:0000313" key="1">
    <source>
        <dbReference type="EMBL" id="ANF87753.1"/>
    </source>
</evidence>
<dbReference type="AlphaFoldDB" id="A0A172Z5D6"/>
<gene>
    <name evidence="1" type="ORF">A7J50_4398</name>
</gene>
<sequence length="113" mass="11745">MTDKAAAADQPDVQPLADDNTVILDTPIRRGTTTIDTITLRKPNSGELRGVSLSDLLNLDVASLIKVIPRISNPGITAVEAAGLDPADLVAIGSKVIGFLLQKSVKTDASLVA</sequence>
<organism evidence="1 2">
    <name type="scientific">Pseudomonas antarctica</name>
    <dbReference type="NCBI Taxonomy" id="219572"/>
    <lineage>
        <taxon>Bacteria</taxon>
        <taxon>Pseudomonadati</taxon>
        <taxon>Pseudomonadota</taxon>
        <taxon>Gammaproteobacteria</taxon>
        <taxon>Pseudomonadales</taxon>
        <taxon>Pseudomonadaceae</taxon>
        <taxon>Pseudomonas</taxon>
    </lineage>
</organism>
<accession>A0A172Z5D6</accession>
<evidence type="ECO:0000313" key="2">
    <source>
        <dbReference type="Proteomes" id="UP000077829"/>
    </source>
</evidence>
<dbReference type="Proteomes" id="UP000077829">
    <property type="component" value="Chromosome"/>
</dbReference>
<dbReference type="KEGG" id="panr:A7J50_4398"/>
<dbReference type="RefSeq" id="WP_064453697.1">
    <property type="nucleotide sequence ID" value="NZ_CP015600.1"/>
</dbReference>
<name>A0A172Z5D6_9PSED</name>
<proteinExistence type="predicted"/>
<dbReference type="STRING" id="219572.A7J50_4398"/>
<protein>
    <submittedName>
        <fullName evidence="1">Tail fiber protein</fullName>
    </submittedName>
</protein>
<dbReference type="InterPro" id="IPR019289">
    <property type="entry name" value="Phage_tail_E/E"/>
</dbReference>
<reference evidence="1 2" key="1">
    <citation type="submission" date="2016-05" db="EMBL/GenBank/DDBJ databases">
        <title>Complete genome sequence of Pseudomonas antarctica PAMC 27494.</title>
        <authorList>
            <person name="Lee J."/>
        </authorList>
    </citation>
    <scope>NUCLEOTIDE SEQUENCE [LARGE SCALE GENOMIC DNA]</scope>
    <source>
        <strain evidence="1 2">PAMC 27494</strain>
    </source>
</reference>